<dbReference type="Pfam" id="PF00787">
    <property type="entry name" value="PX"/>
    <property type="match status" value="1"/>
</dbReference>
<evidence type="ECO:0000259" key="2">
    <source>
        <dbReference type="PROSITE" id="PS50195"/>
    </source>
</evidence>
<gene>
    <name evidence="3" type="ORF">Plil01_001820900</name>
</gene>
<accession>A0A9W6YKN0</accession>
<proteinExistence type="predicted"/>
<dbReference type="InterPro" id="IPR036871">
    <property type="entry name" value="PX_dom_sf"/>
</dbReference>
<dbReference type="SUPFAM" id="SSF64268">
    <property type="entry name" value="PX domain"/>
    <property type="match status" value="1"/>
</dbReference>
<reference evidence="3" key="1">
    <citation type="submission" date="2023-04" db="EMBL/GenBank/DDBJ databases">
        <title>Phytophthora lilii NBRC 32176.</title>
        <authorList>
            <person name="Ichikawa N."/>
            <person name="Sato H."/>
            <person name="Tonouchi N."/>
        </authorList>
    </citation>
    <scope>NUCLEOTIDE SEQUENCE</scope>
    <source>
        <strain evidence="3">NBRC 32176</strain>
    </source>
</reference>
<dbReference type="OrthoDB" id="62890at2759"/>
<evidence type="ECO:0000256" key="1">
    <source>
        <dbReference type="SAM" id="MobiDB-lite"/>
    </source>
</evidence>
<sequence>MDEKPSKPRRRPLPPMPGPVSESVLSFFLDSPSSSTSSSENSGSRLRKGTSWDDARRTSVRSGVVLDSMRRQPASLSLSRSRSDGDHLPGKPGGGSRARLLPRSTSSSSSRSTAASSAKSNKSRKRPRSLANHLGGFVLHSVTPRESSILQYTSITSPGTFTEYELVLEDAMAAGVAQRWIVARRYSGFRSLRDELARVFDRRNHPGAAVDSKHAHCSHCAPMGEALDKLSAKYFPKRRLWGSKSPKVVHERAEQFFKYLQGLLALATSPSTRRCPLVALGFAVQLRTFLTLEREPYREAVGGGAVPFLLSEMTLMEARPDNATTLMTIDELDDACADSTDDEAEYDLGRSVDELPSPVYVLEEQDELRSWDELDWEETSVVSAGWGNDNHRQNKL</sequence>
<organism evidence="3 4">
    <name type="scientific">Phytophthora lilii</name>
    <dbReference type="NCBI Taxonomy" id="2077276"/>
    <lineage>
        <taxon>Eukaryota</taxon>
        <taxon>Sar</taxon>
        <taxon>Stramenopiles</taxon>
        <taxon>Oomycota</taxon>
        <taxon>Peronosporomycetes</taxon>
        <taxon>Peronosporales</taxon>
        <taxon>Peronosporaceae</taxon>
        <taxon>Phytophthora</taxon>
    </lineage>
</organism>
<dbReference type="InterPro" id="IPR001683">
    <property type="entry name" value="PX_dom"/>
</dbReference>
<dbReference type="GO" id="GO:0035091">
    <property type="term" value="F:phosphatidylinositol binding"/>
    <property type="evidence" value="ECO:0007669"/>
    <property type="project" value="InterPro"/>
</dbReference>
<feature type="domain" description="PX" evidence="2">
    <location>
        <begin position="142"/>
        <end position="297"/>
    </location>
</feature>
<feature type="region of interest" description="Disordered" evidence="1">
    <location>
        <begin position="1"/>
        <end position="128"/>
    </location>
</feature>
<evidence type="ECO:0000313" key="3">
    <source>
        <dbReference type="EMBL" id="GMF65568.1"/>
    </source>
</evidence>
<evidence type="ECO:0000313" key="4">
    <source>
        <dbReference type="Proteomes" id="UP001165083"/>
    </source>
</evidence>
<comment type="caution">
    <text evidence="3">The sequence shown here is derived from an EMBL/GenBank/DDBJ whole genome shotgun (WGS) entry which is preliminary data.</text>
</comment>
<keyword evidence="4" id="KW-1185">Reference proteome</keyword>
<dbReference type="Gene3D" id="3.30.1520.10">
    <property type="entry name" value="Phox-like domain"/>
    <property type="match status" value="1"/>
</dbReference>
<feature type="compositionally biased region" description="Low complexity" evidence="1">
    <location>
        <begin position="97"/>
        <end position="120"/>
    </location>
</feature>
<dbReference type="PROSITE" id="PS50195">
    <property type="entry name" value="PX"/>
    <property type="match status" value="1"/>
</dbReference>
<name>A0A9W6YKN0_9STRA</name>
<dbReference type="CDD" id="cd06093">
    <property type="entry name" value="PX_domain"/>
    <property type="match status" value="1"/>
</dbReference>
<feature type="compositionally biased region" description="Low complexity" evidence="1">
    <location>
        <begin position="23"/>
        <end position="44"/>
    </location>
</feature>
<dbReference type="EMBL" id="BSXW01012483">
    <property type="protein sequence ID" value="GMF65568.1"/>
    <property type="molecule type" value="Genomic_DNA"/>
</dbReference>
<protein>
    <submittedName>
        <fullName evidence="3">Unnamed protein product</fullName>
    </submittedName>
</protein>
<dbReference type="Proteomes" id="UP001165083">
    <property type="component" value="Unassembled WGS sequence"/>
</dbReference>
<dbReference type="AlphaFoldDB" id="A0A9W6YKN0"/>